<evidence type="ECO:0000313" key="3">
    <source>
        <dbReference type="Proteomes" id="UP000460435"/>
    </source>
</evidence>
<reference evidence="2 3" key="1">
    <citation type="submission" date="2019-11" db="EMBL/GenBank/DDBJ databases">
        <authorList>
            <person name="Li X.-J."/>
            <person name="Feng X.-M."/>
        </authorList>
    </citation>
    <scope>NUCLEOTIDE SEQUENCE [LARGE SCALE GENOMIC DNA]</scope>
    <source>
        <strain evidence="2 3">XMNu-373</strain>
    </source>
</reference>
<keyword evidence="1" id="KW-0812">Transmembrane</keyword>
<name>A0A7K3MBL3_9ACTN</name>
<evidence type="ECO:0000313" key="2">
    <source>
        <dbReference type="EMBL" id="NDL60550.1"/>
    </source>
</evidence>
<sequence>MRIVFEIGGIILLINGIGGLVKDDFGLLARVADDGAPTGLSLAAIVVGAVLVGASLLSRKSEKAPDA</sequence>
<dbReference type="Proteomes" id="UP000460435">
    <property type="component" value="Unassembled WGS sequence"/>
</dbReference>
<keyword evidence="1" id="KW-1133">Transmembrane helix</keyword>
<dbReference type="RefSeq" id="WP_162453249.1">
    <property type="nucleotide sequence ID" value="NZ_WLZY01000012.1"/>
</dbReference>
<feature type="transmembrane region" description="Helical" evidence="1">
    <location>
        <begin position="38"/>
        <end position="57"/>
    </location>
</feature>
<dbReference type="AlphaFoldDB" id="A0A7K3MBL3"/>
<keyword evidence="3" id="KW-1185">Reference proteome</keyword>
<evidence type="ECO:0000256" key="1">
    <source>
        <dbReference type="SAM" id="Phobius"/>
    </source>
</evidence>
<gene>
    <name evidence="2" type="ORF">F7O44_26065</name>
</gene>
<proteinExistence type="predicted"/>
<dbReference type="EMBL" id="WLZY01000012">
    <property type="protein sequence ID" value="NDL60550.1"/>
    <property type="molecule type" value="Genomic_DNA"/>
</dbReference>
<evidence type="ECO:0008006" key="4">
    <source>
        <dbReference type="Google" id="ProtNLM"/>
    </source>
</evidence>
<protein>
    <recommendedName>
        <fullName evidence="4">DUF3185 family protein</fullName>
    </recommendedName>
</protein>
<accession>A0A7K3MBL3</accession>
<keyword evidence="1" id="KW-0472">Membrane</keyword>
<organism evidence="2 3">
    <name type="scientific">Phytoactinopolyspora mesophila</name>
    <dbReference type="NCBI Taxonomy" id="2650750"/>
    <lineage>
        <taxon>Bacteria</taxon>
        <taxon>Bacillati</taxon>
        <taxon>Actinomycetota</taxon>
        <taxon>Actinomycetes</taxon>
        <taxon>Jiangellales</taxon>
        <taxon>Jiangellaceae</taxon>
        <taxon>Phytoactinopolyspora</taxon>
    </lineage>
</organism>
<comment type="caution">
    <text evidence="2">The sequence shown here is derived from an EMBL/GenBank/DDBJ whole genome shotgun (WGS) entry which is preliminary data.</text>
</comment>